<feature type="region of interest" description="Disordered" evidence="1">
    <location>
        <begin position="144"/>
        <end position="202"/>
    </location>
</feature>
<feature type="region of interest" description="Disordered" evidence="1">
    <location>
        <begin position="83"/>
        <end position="121"/>
    </location>
</feature>
<evidence type="ECO:0000313" key="3">
    <source>
        <dbReference type="Proteomes" id="UP001454036"/>
    </source>
</evidence>
<evidence type="ECO:0000256" key="1">
    <source>
        <dbReference type="SAM" id="MobiDB-lite"/>
    </source>
</evidence>
<name>A0AAV3RB78_LITER</name>
<comment type="caution">
    <text evidence="2">The sequence shown here is derived from an EMBL/GenBank/DDBJ whole genome shotgun (WGS) entry which is preliminary data.</text>
</comment>
<keyword evidence="3" id="KW-1185">Reference proteome</keyword>
<protein>
    <submittedName>
        <fullName evidence="2">Uncharacterized protein</fullName>
    </submittedName>
</protein>
<dbReference type="AlphaFoldDB" id="A0AAV3RB78"/>
<sequence>MAIDLMTENISSPKIPFSNDHHKKADEKISEDDQFTTDFDFCISITESETSSADELFSDGLILPLQLQEKFVLHKSLSIPKPQSQPPLQLLPLPQESPKQEPSKEIITSTNDEELDAKKQSNPFWKISRSSSVHSHKKSSFWSLPILPRSNSTGSIPKASKEGQKQSPNVKKSKKLTGSLSQKPPLRKNYGGSHPNGVRISPILNVPPYNIKGTPNLFGFGSLFGKDNKSKK</sequence>
<reference evidence="2 3" key="1">
    <citation type="submission" date="2024-01" db="EMBL/GenBank/DDBJ databases">
        <title>The complete chloroplast genome sequence of Lithospermum erythrorhizon: insights into the phylogenetic relationship among Boraginaceae species and the maternal lineages of purple gromwells.</title>
        <authorList>
            <person name="Okada T."/>
            <person name="Watanabe K."/>
        </authorList>
    </citation>
    <scope>NUCLEOTIDE SEQUENCE [LARGE SCALE GENOMIC DNA]</scope>
</reference>
<gene>
    <name evidence="2" type="ORF">LIER_27209</name>
</gene>
<dbReference type="PANTHER" id="PTHR36757">
    <property type="entry name" value="BNAANNG22500D PROTEIN"/>
    <property type="match status" value="1"/>
</dbReference>
<feature type="compositionally biased region" description="Low complexity" evidence="1">
    <location>
        <begin position="83"/>
        <end position="97"/>
    </location>
</feature>
<dbReference type="Proteomes" id="UP001454036">
    <property type="component" value="Unassembled WGS sequence"/>
</dbReference>
<feature type="compositionally biased region" description="Polar residues" evidence="1">
    <location>
        <begin position="165"/>
        <end position="182"/>
    </location>
</feature>
<accession>A0AAV3RB78</accession>
<evidence type="ECO:0000313" key="2">
    <source>
        <dbReference type="EMBL" id="GAA0173632.1"/>
    </source>
</evidence>
<organism evidence="2 3">
    <name type="scientific">Lithospermum erythrorhizon</name>
    <name type="common">Purple gromwell</name>
    <name type="synonym">Lithospermum officinale var. erythrorhizon</name>
    <dbReference type="NCBI Taxonomy" id="34254"/>
    <lineage>
        <taxon>Eukaryota</taxon>
        <taxon>Viridiplantae</taxon>
        <taxon>Streptophyta</taxon>
        <taxon>Embryophyta</taxon>
        <taxon>Tracheophyta</taxon>
        <taxon>Spermatophyta</taxon>
        <taxon>Magnoliopsida</taxon>
        <taxon>eudicotyledons</taxon>
        <taxon>Gunneridae</taxon>
        <taxon>Pentapetalae</taxon>
        <taxon>asterids</taxon>
        <taxon>lamiids</taxon>
        <taxon>Boraginales</taxon>
        <taxon>Boraginaceae</taxon>
        <taxon>Boraginoideae</taxon>
        <taxon>Lithospermeae</taxon>
        <taxon>Lithospermum</taxon>
    </lineage>
</organism>
<dbReference type="PANTHER" id="PTHR36757:SF4">
    <property type="entry name" value="DUF4005 DOMAIN-CONTAINING PROTEIN"/>
    <property type="match status" value="1"/>
</dbReference>
<proteinExistence type="predicted"/>
<dbReference type="EMBL" id="BAABME010008699">
    <property type="protein sequence ID" value="GAA0173632.1"/>
    <property type="molecule type" value="Genomic_DNA"/>
</dbReference>